<evidence type="ECO:0000313" key="1">
    <source>
        <dbReference type="EMBL" id="MCD9644282.1"/>
    </source>
</evidence>
<sequence length="58" mass="6369">MGVMGMLEKSRRFGSAMDRIWSMGLLKLLNIPHTCACAKPVAAREHLRAAIPNTGKKC</sequence>
<keyword evidence="2" id="KW-1185">Reference proteome</keyword>
<reference evidence="1 2" key="1">
    <citation type="journal article" date="2021" name="BMC Genomics">
        <title>Datura genome reveals duplications of psychoactive alkaloid biosynthetic genes and high mutation rate following tissue culture.</title>
        <authorList>
            <person name="Rajewski A."/>
            <person name="Carter-House D."/>
            <person name="Stajich J."/>
            <person name="Litt A."/>
        </authorList>
    </citation>
    <scope>NUCLEOTIDE SEQUENCE [LARGE SCALE GENOMIC DNA]</scope>
    <source>
        <strain evidence="1">AR-01</strain>
    </source>
</reference>
<gene>
    <name evidence="1" type="ORF">HAX54_032463</name>
</gene>
<dbReference type="EMBL" id="JACEIK010004115">
    <property type="protein sequence ID" value="MCD9644282.1"/>
    <property type="molecule type" value="Genomic_DNA"/>
</dbReference>
<name>A0ABS8VBK5_DATST</name>
<proteinExistence type="predicted"/>
<accession>A0ABS8VBK5</accession>
<feature type="non-terminal residue" evidence="1">
    <location>
        <position position="58"/>
    </location>
</feature>
<protein>
    <submittedName>
        <fullName evidence="1">Uncharacterized protein</fullName>
    </submittedName>
</protein>
<comment type="caution">
    <text evidence="1">The sequence shown here is derived from an EMBL/GenBank/DDBJ whole genome shotgun (WGS) entry which is preliminary data.</text>
</comment>
<dbReference type="Proteomes" id="UP000823775">
    <property type="component" value="Unassembled WGS sequence"/>
</dbReference>
<organism evidence="1 2">
    <name type="scientific">Datura stramonium</name>
    <name type="common">Jimsonweed</name>
    <name type="synonym">Common thornapple</name>
    <dbReference type="NCBI Taxonomy" id="4076"/>
    <lineage>
        <taxon>Eukaryota</taxon>
        <taxon>Viridiplantae</taxon>
        <taxon>Streptophyta</taxon>
        <taxon>Embryophyta</taxon>
        <taxon>Tracheophyta</taxon>
        <taxon>Spermatophyta</taxon>
        <taxon>Magnoliopsida</taxon>
        <taxon>eudicotyledons</taxon>
        <taxon>Gunneridae</taxon>
        <taxon>Pentapetalae</taxon>
        <taxon>asterids</taxon>
        <taxon>lamiids</taxon>
        <taxon>Solanales</taxon>
        <taxon>Solanaceae</taxon>
        <taxon>Solanoideae</taxon>
        <taxon>Datureae</taxon>
        <taxon>Datura</taxon>
    </lineage>
</organism>
<evidence type="ECO:0000313" key="2">
    <source>
        <dbReference type="Proteomes" id="UP000823775"/>
    </source>
</evidence>